<organism evidence="1 2">
    <name type="scientific">Fusarium duplospermum</name>
    <dbReference type="NCBI Taxonomy" id="1325734"/>
    <lineage>
        <taxon>Eukaryota</taxon>
        <taxon>Fungi</taxon>
        <taxon>Dikarya</taxon>
        <taxon>Ascomycota</taxon>
        <taxon>Pezizomycotina</taxon>
        <taxon>Sordariomycetes</taxon>
        <taxon>Hypocreomycetidae</taxon>
        <taxon>Hypocreales</taxon>
        <taxon>Nectriaceae</taxon>
        <taxon>Fusarium</taxon>
        <taxon>Fusarium solani species complex</taxon>
    </lineage>
</organism>
<protein>
    <submittedName>
        <fullName evidence="1">Uncharacterized protein</fullName>
    </submittedName>
</protein>
<dbReference type="Proteomes" id="UP000288168">
    <property type="component" value="Unassembled WGS sequence"/>
</dbReference>
<reference evidence="1 2" key="1">
    <citation type="submission" date="2017-06" db="EMBL/GenBank/DDBJ databases">
        <title>Comparative genomic analysis of Ambrosia Fusariam Clade fungi.</title>
        <authorList>
            <person name="Stajich J.E."/>
            <person name="Carrillo J."/>
            <person name="Kijimoto T."/>
            <person name="Eskalen A."/>
            <person name="O'Donnell K."/>
            <person name="Kasson M."/>
        </authorList>
    </citation>
    <scope>NUCLEOTIDE SEQUENCE [LARGE SCALE GENOMIC DNA]</scope>
    <source>
        <strain evidence="1 2">NRRL62584</strain>
    </source>
</reference>
<dbReference type="OrthoDB" id="448280at2759"/>
<proteinExistence type="predicted"/>
<sequence length="115" mass="12180">MTGTDAAPKSYIRCHNHGTDTYCLVPSGGGEVQVINAEATITGNTNSEESGKKDANVTAVSDCHVSSSSLYCSAESTVYYAQTSVTATEDIPAQFTGCHNHGDDLYENLNLLENI</sequence>
<dbReference type="EMBL" id="NKCI01000527">
    <property type="protein sequence ID" value="RSL40205.1"/>
    <property type="molecule type" value="Genomic_DNA"/>
</dbReference>
<evidence type="ECO:0000313" key="1">
    <source>
        <dbReference type="EMBL" id="RSL40205.1"/>
    </source>
</evidence>
<keyword evidence="2" id="KW-1185">Reference proteome</keyword>
<accession>A0A428NHC4</accession>
<dbReference type="AlphaFoldDB" id="A0A428NHC4"/>
<evidence type="ECO:0000313" key="2">
    <source>
        <dbReference type="Proteomes" id="UP000288168"/>
    </source>
</evidence>
<comment type="caution">
    <text evidence="1">The sequence shown here is derived from an EMBL/GenBank/DDBJ whole genome shotgun (WGS) entry which is preliminary data.</text>
</comment>
<dbReference type="STRING" id="1325734.A0A428NHC4"/>
<name>A0A428NHC4_9HYPO</name>
<gene>
    <name evidence="1" type="ORF">CEP54_016170</name>
</gene>